<keyword evidence="2" id="KW-1185">Reference proteome</keyword>
<dbReference type="OrthoDB" id="411886at2759"/>
<sequence>MSDHRAEDLTFEQMKIAVTPLVCRALPQPVSLQLPLGIYNPLILPITLLQIHDNPLVNMFDVISNHSRDIDFAQLEKAFVDANSISNFSQLPEPFGFKGELPKGTKMQIFIYPRRDGGHHIIKHFVCTLKCKPKIFNSGVYGQAYVYNWRSTDAKVGKKIIQYTLENLGGRQYKIFDLVSYNHHFDAYLSTTTSYIASLLSPDAHVLPHRFSLHMKWEASVFRNFQGSGGLFSPVQRDLSPVMQAIGAFGIALDTRDAGLVVLGLGIDVFGIVPDAHDAWLVVLGVAIVDFGTTADAHDAGLVVLRVALVSVESRLMLMMLGLLCWEWPVVSLESCLMLTMLSLLFWEWPEAIGAFGIALDTRDAGLVVLGLGIDVFGIVPDAHDAWLVVLGVAIVDFGTTADAHDAGLVVLRVALVSVESRLMLMMLGVLCWEWPVVSLESRLMLMMLSLLCCGWPLVSLESRLILMMLVLLCWKCPLVRLVFLMMLGLSCWEWSFRS</sequence>
<dbReference type="EMBL" id="LSRX01000342">
    <property type="protein sequence ID" value="OLQ00023.1"/>
    <property type="molecule type" value="Genomic_DNA"/>
</dbReference>
<accession>A0A1Q9DXX6</accession>
<reference evidence="1 2" key="1">
    <citation type="submission" date="2016-02" db="EMBL/GenBank/DDBJ databases">
        <title>Genome analysis of coral dinoflagellate symbionts highlights evolutionary adaptations to a symbiotic lifestyle.</title>
        <authorList>
            <person name="Aranda M."/>
            <person name="Li Y."/>
            <person name="Liew Y.J."/>
            <person name="Baumgarten S."/>
            <person name="Simakov O."/>
            <person name="Wilson M."/>
            <person name="Piel J."/>
            <person name="Ashoor H."/>
            <person name="Bougouffa S."/>
            <person name="Bajic V.B."/>
            <person name="Ryu T."/>
            <person name="Ravasi T."/>
            <person name="Bayer T."/>
            <person name="Micklem G."/>
            <person name="Kim H."/>
            <person name="Bhak J."/>
            <person name="Lajeunesse T.C."/>
            <person name="Voolstra C.R."/>
        </authorList>
    </citation>
    <scope>NUCLEOTIDE SEQUENCE [LARGE SCALE GENOMIC DNA]</scope>
    <source>
        <strain evidence="1 2">CCMP2467</strain>
    </source>
</reference>
<dbReference type="Proteomes" id="UP000186817">
    <property type="component" value="Unassembled WGS sequence"/>
</dbReference>
<organism evidence="1 2">
    <name type="scientific">Symbiodinium microadriaticum</name>
    <name type="common">Dinoflagellate</name>
    <name type="synonym">Zooxanthella microadriatica</name>
    <dbReference type="NCBI Taxonomy" id="2951"/>
    <lineage>
        <taxon>Eukaryota</taxon>
        <taxon>Sar</taxon>
        <taxon>Alveolata</taxon>
        <taxon>Dinophyceae</taxon>
        <taxon>Suessiales</taxon>
        <taxon>Symbiodiniaceae</taxon>
        <taxon>Symbiodinium</taxon>
    </lineage>
</organism>
<gene>
    <name evidence="1" type="ORF">AK812_SmicGene17347</name>
</gene>
<dbReference type="AlphaFoldDB" id="A0A1Q9DXX6"/>
<evidence type="ECO:0000313" key="1">
    <source>
        <dbReference type="EMBL" id="OLQ00023.1"/>
    </source>
</evidence>
<name>A0A1Q9DXX6_SYMMI</name>
<protein>
    <submittedName>
        <fullName evidence="1">Uncharacterized protein</fullName>
    </submittedName>
</protein>
<evidence type="ECO:0000313" key="2">
    <source>
        <dbReference type="Proteomes" id="UP000186817"/>
    </source>
</evidence>
<proteinExistence type="predicted"/>
<comment type="caution">
    <text evidence="1">The sequence shown here is derived from an EMBL/GenBank/DDBJ whole genome shotgun (WGS) entry which is preliminary data.</text>
</comment>